<dbReference type="InterPro" id="IPR043904">
    <property type="entry name" value="PhoD_2-like"/>
</dbReference>
<dbReference type="OrthoDB" id="2419400at2759"/>
<dbReference type="OMA" id="GPNLWND"/>
<dbReference type="VEuPathDB" id="FungiDB:GVI51_F08041"/>
<reference evidence="2 3" key="1">
    <citation type="submission" date="2015-10" db="EMBL/GenBank/DDBJ databases">
        <title>Draft genomes sequences of Candida glabrata isolates 1A, 1B, 2A, 2B, 3A and 3B.</title>
        <authorList>
            <person name="Haavelsrud O.E."/>
            <person name="Gaustad P."/>
        </authorList>
    </citation>
    <scope>NUCLEOTIDE SEQUENCE [LARGE SCALE GENOMIC DNA]</scope>
    <source>
        <strain evidence="2">910700640</strain>
    </source>
</reference>
<dbReference type="Pfam" id="PF19050">
    <property type="entry name" value="PhoD_2"/>
    <property type="match status" value="2"/>
</dbReference>
<dbReference type="EMBL" id="LLZZ01000181">
    <property type="protein sequence ID" value="KTA95768.1"/>
    <property type="molecule type" value="Genomic_DNA"/>
</dbReference>
<comment type="caution">
    <text evidence="2">The sequence shown here is derived from an EMBL/GenBank/DDBJ whole genome shotgun (WGS) entry which is preliminary data.</text>
</comment>
<protein>
    <recommendedName>
        <fullName evidence="1">PhoD-like phosphatase domain-containing protein</fullName>
    </recommendedName>
</protein>
<gene>
    <name evidence="2" type="ORF">AO440_001457</name>
</gene>
<dbReference type="GO" id="GO:0005886">
    <property type="term" value="C:plasma membrane"/>
    <property type="evidence" value="ECO:0007669"/>
    <property type="project" value="EnsemblFungi"/>
</dbReference>
<dbReference type="Gene3D" id="3.60.21.70">
    <property type="entry name" value="PhoD-like phosphatase"/>
    <property type="match status" value="1"/>
</dbReference>
<dbReference type="PANTHER" id="PTHR46689">
    <property type="entry name" value="MEMBRANE PROTEIN, PUTATIVE-RELATED"/>
    <property type="match status" value="1"/>
</dbReference>
<feature type="domain" description="PhoD-like phosphatase" evidence="1">
    <location>
        <begin position="429"/>
        <end position="579"/>
    </location>
</feature>
<sequence length="701" mass="80154">MTSEDGVSGDWDATQYHKLVEGVDSCSDTSPIKQDGVVCGPTLRLKSIDYERDVWLGSMLIVVRDAFDPSSPRAPKVTYELGGGSHSGEFQGKLFHTDYFGDDNSNKSVFQFYRYDIELPLADNEAECKYTVADKAEEHYRFFIPGRNQNCNSISYSCNGFSLSVDTTKFKGSLWYDILQKHANVHYHVMLGGGDQIYSDSVKIYSERVKKWLETHDPVKKYTMKADEFFVKEVANFYLKEYLEWYGYGHWKGATEKSKTTQRCFPIATATIPSVNMWDDHDIIDGFGSYPDRFMSTNVFSSLGNIAYKYYMLFQHHVSIEEKQAYLEDKHWVLSKGKGAFIQQQSHSVFTRLGPSIGLLGLDCRTERKLKAILPKSTYDIAFERITKELQAKRFDHLYLMLGVPIAYPRLVLLEYIFSSKLLAPIKYLSKKGIFAKGLVNEFNGDVELLDDLNDHWCAHYHKKERNNFIAALQDWGAKYGVRITILSGDVHLAAVGRFRSKLHRHHLITSEETKKENEEILDSAQEDNRLMFNVISSAVVNTPPPDGMAKLLQTKNRIHKFDYETDEDSVPLFKMNPDQKSKRDEDCFLNGRNWSDLIPVENLMKNKYLANTFKVENGDKVLPGMVKEGLGFEVKNKKPKSDENPLYPVTPNGIMVTIHVEKDRKSNASESTMYSFPIPELTVKGEKLSHKGAKHLVGFH</sequence>
<dbReference type="PANTHER" id="PTHR46689:SF1">
    <property type="entry name" value="PHOD-LIKE PHOSPHATASE DOMAIN-CONTAINING PROTEIN"/>
    <property type="match status" value="1"/>
</dbReference>
<dbReference type="VEuPathDB" id="FungiDB:GWK60_F08019"/>
<evidence type="ECO:0000313" key="3">
    <source>
        <dbReference type="Proteomes" id="UP000054886"/>
    </source>
</evidence>
<evidence type="ECO:0000313" key="2">
    <source>
        <dbReference type="EMBL" id="KTA95768.1"/>
    </source>
</evidence>
<accession>A0A0W0CEZ5</accession>
<dbReference type="CDD" id="cd07389">
    <property type="entry name" value="MPP_PhoD"/>
    <property type="match status" value="1"/>
</dbReference>
<feature type="domain" description="PhoD-like phosphatase" evidence="1">
    <location>
        <begin position="138"/>
        <end position="417"/>
    </location>
</feature>
<name>A0A0W0CEZ5_CANGB</name>
<dbReference type="VEuPathDB" id="FungiDB:CAGL0F08481g"/>
<organism evidence="2 3">
    <name type="scientific">Candida glabrata</name>
    <name type="common">Yeast</name>
    <name type="synonym">Torulopsis glabrata</name>
    <dbReference type="NCBI Taxonomy" id="5478"/>
    <lineage>
        <taxon>Eukaryota</taxon>
        <taxon>Fungi</taxon>
        <taxon>Dikarya</taxon>
        <taxon>Ascomycota</taxon>
        <taxon>Saccharomycotina</taxon>
        <taxon>Saccharomycetes</taxon>
        <taxon>Saccharomycetales</taxon>
        <taxon>Saccharomycetaceae</taxon>
        <taxon>Nakaseomyces</taxon>
    </lineage>
</organism>
<dbReference type="VEuPathDB" id="FungiDB:GW608_F08019"/>
<dbReference type="InterPro" id="IPR038607">
    <property type="entry name" value="PhoD-like_sf"/>
</dbReference>
<dbReference type="PhylomeDB" id="A0A0W0CEZ5"/>
<dbReference type="AlphaFoldDB" id="A0A0W0CEZ5"/>
<dbReference type="Proteomes" id="UP000054886">
    <property type="component" value="Unassembled WGS sequence"/>
</dbReference>
<evidence type="ECO:0000259" key="1">
    <source>
        <dbReference type="Pfam" id="PF19050"/>
    </source>
</evidence>
<proteinExistence type="predicted"/>
<dbReference type="InterPro" id="IPR018946">
    <property type="entry name" value="PhoD-like_MPP"/>
</dbReference>
<dbReference type="VEuPathDB" id="FungiDB:B1J91_F08481g"/>